<accession>A0A381NUV4</accession>
<dbReference type="PANTHER" id="PTHR32308:SF10">
    <property type="entry name" value="CITRATE LYASE SUBUNIT BETA"/>
    <property type="match status" value="1"/>
</dbReference>
<dbReference type="GO" id="GO:0000287">
    <property type="term" value="F:magnesium ion binding"/>
    <property type="evidence" value="ECO:0007669"/>
    <property type="project" value="TreeGrafter"/>
</dbReference>
<keyword evidence="3" id="KW-0460">Magnesium</keyword>
<proteinExistence type="predicted"/>
<dbReference type="EMBL" id="UINC01000553">
    <property type="protein sequence ID" value="SUZ57273.1"/>
    <property type="molecule type" value="Genomic_DNA"/>
</dbReference>
<feature type="non-terminal residue" evidence="5">
    <location>
        <position position="1"/>
    </location>
</feature>
<dbReference type="AlphaFoldDB" id="A0A381NUV4"/>
<keyword evidence="2" id="KW-0479">Metal-binding</keyword>
<name>A0A381NUV4_9ZZZZ</name>
<evidence type="ECO:0000256" key="3">
    <source>
        <dbReference type="ARBA" id="ARBA00022842"/>
    </source>
</evidence>
<dbReference type="InterPro" id="IPR005000">
    <property type="entry name" value="Aldolase/citrate-lyase_domain"/>
</dbReference>
<dbReference type="Pfam" id="PF03328">
    <property type="entry name" value="HpcH_HpaI"/>
    <property type="match status" value="1"/>
</dbReference>
<dbReference type="PANTHER" id="PTHR32308">
    <property type="entry name" value="LYASE BETA SUBUNIT, PUTATIVE (AFU_ORTHOLOGUE AFUA_4G13030)-RELATED"/>
    <property type="match status" value="1"/>
</dbReference>
<evidence type="ECO:0000256" key="1">
    <source>
        <dbReference type="ARBA" id="ARBA00001946"/>
    </source>
</evidence>
<reference evidence="5" key="1">
    <citation type="submission" date="2018-05" db="EMBL/GenBank/DDBJ databases">
        <authorList>
            <person name="Lanie J.A."/>
            <person name="Ng W.-L."/>
            <person name="Kazmierczak K.M."/>
            <person name="Andrzejewski T.M."/>
            <person name="Davidsen T.M."/>
            <person name="Wayne K.J."/>
            <person name="Tettelin H."/>
            <person name="Glass J.I."/>
            <person name="Rusch D."/>
            <person name="Podicherti R."/>
            <person name="Tsui H.-C.T."/>
            <person name="Winkler M.E."/>
        </authorList>
    </citation>
    <scope>NUCLEOTIDE SEQUENCE</scope>
</reference>
<feature type="domain" description="HpcH/HpaI aldolase/citrate lyase" evidence="4">
    <location>
        <begin position="48"/>
        <end position="274"/>
    </location>
</feature>
<dbReference type="GO" id="GO:0003824">
    <property type="term" value="F:catalytic activity"/>
    <property type="evidence" value="ECO:0007669"/>
    <property type="project" value="InterPro"/>
</dbReference>
<dbReference type="Gene3D" id="3.20.20.60">
    <property type="entry name" value="Phosphoenolpyruvate-binding domains"/>
    <property type="match status" value="1"/>
</dbReference>
<evidence type="ECO:0000259" key="4">
    <source>
        <dbReference type="Pfam" id="PF03328"/>
    </source>
</evidence>
<dbReference type="PIRSF" id="PIRSF015582">
    <property type="entry name" value="Cit_lyase_B"/>
    <property type="match status" value="1"/>
</dbReference>
<dbReference type="InterPro" id="IPR011206">
    <property type="entry name" value="Citrate_lyase_beta/mcl1/mcl2"/>
</dbReference>
<dbReference type="GO" id="GO:0006107">
    <property type="term" value="P:oxaloacetate metabolic process"/>
    <property type="evidence" value="ECO:0007669"/>
    <property type="project" value="TreeGrafter"/>
</dbReference>
<dbReference type="SUPFAM" id="SSF51621">
    <property type="entry name" value="Phosphoenolpyruvate/pyruvate domain"/>
    <property type="match status" value="1"/>
</dbReference>
<feature type="non-terminal residue" evidence="5">
    <location>
        <position position="345"/>
    </location>
</feature>
<dbReference type="InterPro" id="IPR015813">
    <property type="entry name" value="Pyrv/PenolPyrv_kinase-like_dom"/>
</dbReference>
<evidence type="ECO:0000256" key="2">
    <source>
        <dbReference type="ARBA" id="ARBA00022723"/>
    </source>
</evidence>
<protein>
    <recommendedName>
        <fullName evidence="4">HpcH/HpaI aldolase/citrate lyase domain-containing protein</fullName>
    </recommendedName>
</protein>
<evidence type="ECO:0000313" key="5">
    <source>
        <dbReference type="EMBL" id="SUZ57273.1"/>
    </source>
</evidence>
<dbReference type="InterPro" id="IPR040442">
    <property type="entry name" value="Pyrv_kinase-like_dom_sf"/>
</dbReference>
<organism evidence="5">
    <name type="scientific">marine metagenome</name>
    <dbReference type="NCBI Taxonomy" id="408172"/>
    <lineage>
        <taxon>unclassified sequences</taxon>
        <taxon>metagenomes</taxon>
        <taxon>ecological metagenomes</taxon>
    </lineage>
</organism>
<gene>
    <name evidence="5" type="ORF">METZ01_LOCUS10127</name>
</gene>
<sequence>MVSNRNFYNKLAVGAPAPEKELENNLERVIHFFPPHIKNVIDKLPEITKESDVILGNLEDGISPKDKIKARESLAKIGQQLDLSGTGLWTRVNSIDSPWFLDDISYLIENLGNKLDVIMLPMINDENEILFADRYIALNEAKFNLTKQIKIHVILETAEGVMNVEKLARSSPRLHGFSLGPADLAASRGMKTIRVGGGHPDYGVHGDRDINNKNRKFYQQDLWHYSLSKMIDACAANGIKPFFGPFGDFDDPEGCESQFRNSFILGCSGAWSLHPSQITIAKRVFSPSKEEVEKAVKIIEAMGDGTGAVKFDGKMQDDATVKQSMVLIDLAKKIKEKDPEIGEEY</sequence>
<comment type="cofactor">
    <cofactor evidence="1">
        <name>Mg(2+)</name>
        <dbReference type="ChEBI" id="CHEBI:18420"/>
    </cofactor>
</comment>